<dbReference type="Pfam" id="PF02412">
    <property type="entry name" value="TSP_3"/>
    <property type="match status" value="3"/>
</dbReference>
<dbReference type="Pfam" id="PF18962">
    <property type="entry name" value="Por_Secre_tail"/>
    <property type="match status" value="1"/>
</dbReference>
<evidence type="ECO:0000256" key="3">
    <source>
        <dbReference type="SAM" id="SignalP"/>
    </source>
</evidence>
<comment type="caution">
    <text evidence="6">The sequence shown here is derived from an EMBL/GenBank/DDBJ whole genome shotgun (WGS) entry which is preliminary data.</text>
</comment>
<dbReference type="PROSITE" id="PS51234">
    <property type="entry name" value="TSP3"/>
    <property type="match status" value="2"/>
</dbReference>
<dbReference type="Pfam" id="PF02225">
    <property type="entry name" value="PA"/>
    <property type="match status" value="1"/>
</dbReference>
<dbReference type="PROSITE" id="PS51257">
    <property type="entry name" value="PROKAR_LIPOPROTEIN"/>
    <property type="match status" value="1"/>
</dbReference>
<dbReference type="InterPro" id="IPR028974">
    <property type="entry name" value="TSP_type-3_rpt"/>
</dbReference>
<feature type="domain" description="Secretion system C-terminal sorting" evidence="5">
    <location>
        <begin position="1258"/>
        <end position="1327"/>
    </location>
</feature>
<dbReference type="SUPFAM" id="SSF103647">
    <property type="entry name" value="TSP type-3 repeat"/>
    <property type="match status" value="1"/>
</dbReference>
<evidence type="ECO:0000259" key="4">
    <source>
        <dbReference type="Pfam" id="PF02225"/>
    </source>
</evidence>
<proteinExistence type="predicted"/>
<dbReference type="InterPro" id="IPR003367">
    <property type="entry name" value="Thrombospondin_3-like_rpt"/>
</dbReference>
<dbReference type="PANTHER" id="PTHR10199">
    <property type="entry name" value="THROMBOSPONDIN"/>
    <property type="match status" value="1"/>
</dbReference>
<evidence type="ECO:0000313" key="6">
    <source>
        <dbReference type="EMBL" id="MBL7560590.1"/>
    </source>
</evidence>
<dbReference type="Gene3D" id="2.130.10.10">
    <property type="entry name" value="YVTN repeat-like/Quinoprotein amine dehydrogenase"/>
    <property type="match status" value="3"/>
</dbReference>
<dbReference type="Proteomes" id="UP000605013">
    <property type="component" value="Unassembled WGS sequence"/>
</dbReference>
<dbReference type="Gene3D" id="3.50.30.30">
    <property type="match status" value="1"/>
</dbReference>
<gene>
    <name evidence="6" type="ORF">JAO71_12350</name>
</gene>
<reference evidence="6 7" key="1">
    <citation type="submission" date="2020-12" db="EMBL/GenBank/DDBJ databases">
        <title>Olleya sediminilitoris sp. nov., isolated from a tidal flat.</title>
        <authorList>
            <person name="Park S."/>
            <person name="Yoon J.-H."/>
        </authorList>
    </citation>
    <scope>NUCLEOTIDE SEQUENCE [LARGE SCALE GENOMIC DNA]</scope>
    <source>
        <strain evidence="6 7">YSTF-M6</strain>
    </source>
</reference>
<accession>A0ABS1WN96</accession>
<evidence type="ECO:0000256" key="2">
    <source>
        <dbReference type="ARBA" id="ARBA00022837"/>
    </source>
</evidence>
<keyword evidence="1 3" id="KW-0732">Signal</keyword>
<feature type="domain" description="PA" evidence="4">
    <location>
        <begin position="290"/>
        <end position="366"/>
    </location>
</feature>
<dbReference type="SUPFAM" id="SSF52025">
    <property type="entry name" value="PA domain"/>
    <property type="match status" value="1"/>
</dbReference>
<dbReference type="InterPro" id="IPR003137">
    <property type="entry name" value="PA_domain"/>
</dbReference>
<keyword evidence="2" id="KW-0106">Calcium</keyword>
<dbReference type="NCBIfam" id="TIGR04183">
    <property type="entry name" value="Por_Secre_tail"/>
    <property type="match status" value="1"/>
</dbReference>
<protein>
    <submittedName>
        <fullName evidence="6">Thrombospondin type 3 repeat-containing protein</fullName>
    </submittedName>
</protein>
<dbReference type="PANTHER" id="PTHR10199:SF100">
    <property type="entry name" value="THROMBOSPONDIN, ISOFORM A"/>
    <property type="match status" value="1"/>
</dbReference>
<dbReference type="SUPFAM" id="SSF50939">
    <property type="entry name" value="Sialidases"/>
    <property type="match status" value="1"/>
</dbReference>
<keyword evidence="7" id="KW-1185">Reference proteome</keyword>
<sequence>MKKKITILATFAIACVAFFGLFNFEQSETSKQLSVKEIHKKHLEASPYKEVLKLSKPERKAAGLTPNKYYEQEWELTMNPVLGRPTSENLKQIRADQKLKRQNFLASGRVPGDAIDNNWIERGPNNVGGRTRAIMFDPNDTTNETLFAGGVSGGLWKNTNISNPESGWQRVDISENLAVSCITYDPNNLNTFYLGTGESYVNGDVNGDGVWKSEDAGTTWTKVFGGISGPTTSDAITNSITVNSPSVIAGDYISNPTTIFGGTINNVITGEFVLANGAVPFTGTNGQTSDIPEEGCGPSVIDMTGKIALVRRGVCTFVEKVKSAQDAGAVGVIVMNNADGALINMSGDDDSIVIPAVMISKADGDLIEAALSTGAVTGSLNPQTGVFNGQLVPGIQFVNDIKVRDNNGVSEIYVAAGDGFYSAASSATFLTGPDYGLYKSIDEGSSWNEINMPLTSNGNKFCPNDIEIGSDNKLWLSTTNSVIFGDGGGTILNSVDGVNFVVKRIIPNADRTQIAISTSNPDLVYVLAEGSGSAPVLMEKTSDAFASNNSMTLPNDADTGIDANDFTRGQAFYDLMIEVDPNNDQIIYAGGIDLFKSTTAGANWTQFTHWYGGFGYQDVHADQHAMTFANGSSTTFAFGNDGGVYYSANAGATTTSRNKDFNTSQFYTLGVAPTTAFEGDYFAGGLQDNGTHLFQDASPNQTSASVEAYGGDGAYTFFDQDGVDQYFIRNYVYNSGIELYNFATNSNITINGESNSNGAFINPQALDSNLDILYSNYSSGGAFLIRRYTGIKAQNTLDASNITNPQLNSAPTAFSVSPYTTSSSTLLVGTVLGSIFKVENADTSPVFIDLDINNVIVGSVSDLEFGISENEIFLTVHNYGVQSIWYTNDGGTTWLEKEGDLPDMPVKTILQNPLSPNEVIIGTELGVWFTNNFSDANPNWNQAFNGMSNVKVTDLDVRDDNMVFAATYGRGIFSGEFKIDGNGDEDGDGVINDLDNCLNTSNPDQADVDGNGIGDACQDTDGDGVLDIDDNCPLIANPNQLDSDGNGVGDACQDDDGDGVFDDVDNCLETANPDQEDTNGNGIGDACDTSYLNADNISLEVISERCENQNNGSVVVNVNETYVTYTATVVGNGVSLSEQITADSFTFDDLAVGAYTVCVSVNGTSHEQCFEINIDEADVIDLQIVNNNIDSDTTYVEVSRGTAPYTVLFKGEIVKITSDQNFELDLVGSGELEIKTAEACEGTFKTSIENTLSIIASPNPVINDLKITLPNAVTQPEIIVQVYDVTGKMVVNKNYVKGNSNFIKVPFANLNPGIYFIKLNVDSPEVIKIIKK</sequence>
<dbReference type="Gene3D" id="4.10.1080.10">
    <property type="entry name" value="TSP type-3 repeat"/>
    <property type="match status" value="1"/>
</dbReference>
<feature type="chain" id="PRO_5046030905" evidence="3">
    <location>
        <begin position="20"/>
        <end position="1332"/>
    </location>
</feature>
<dbReference type="InterPro" id="IPR017897">
    <property type="entry name" value="Thrombospondin_3_rpt"/>
</dbReference>
<dbReference type="InterPro" id="IPR026444">
    <property type="entry name" value="Secre_tail"/>
</dbReference>
<dbReference type="InterPro" id="IPR046450">
    <property type="entry name" value="PA_dom_sf"/>
</dbReference>
<dbReference type="InterPro" id="IPR036278">
    <property type="entry name" value="Sialidase_sf"/>
</dbReference>
<dbReference type="InterPro" id="IPR015943">
    <property type="entry name" value="WD40/YVTN_repeat-like_dom_sf"/>
</dbReference>
<evidence type="ECO:0000259" key="5">
    <source>
        <dbReference type="Pfam" id="PF18962"/>
    </source>
</evidence>
<feature type="signal peptide" evidence="3">
    <location>
        <begin position="1"/>
        <end position="19"/>
    </location>
</feature>
<dbReference type="SUPFAM" id="SSF110296">
    <property type="entry name" value="Oligoxyloglucan reducing end-specific cellobiohydrolase"/>
    <property type="match status" value="1"/>
</dbReference>
<dbReference type="CDD" id="cd04818">
    <property type="entry name" value="PA_subtilisin_1"/>
    <property type="match status" value="1"/>
</dbReference>
<dbReference type="EMBL" id="JAEMEF010000011">
    <property type="protein sequence ID" value="MBL7560590.1"/>
    <property type="molecule type" value="Genomic_DNA"/>
</dbReference>
<dbReference type="RefSeq" id="WP_203001072.1">
    <property type="nucleotide sequence ID" value="NZ_JAEMEF010000011.1"/>
</dbReference>
<evidence type="ECO:0000313" key="7">
    <source>
        <dbReference type="Proteomes" id="UP000605013"/>
    </source>
</evidence>
<name>A0ABS1WN96_9FLAO</name>
<evidence type="ECO:0000256" key="1">
    <source>
        <dbReference type="ARBA" id="ARBA00022729"/>
    </source>
</evidence>
<organism evidence="6 7">
    <name type="scientific">Olleya sediminilitoris</name>
    <dbReference type="NCBI Taxonomy" id="2795739"/>
    <lineage>
        <taxon>Bacteria</taxon>
        <taxon>Pseudomonadati</taxon>
        <taxon>Bacteroidota</taxon>
        <taxon>Flavobacteriia</taxon>
        <taxon>Flavobacteriales</taxon>
        <taxon>Flavobacteriaceae</taxon>
    </lineage>
</organism>